<evidence type="ECO:0000313" key="2">
    <source>
        <dbReference type="Proteomes" id="UP000178122"/>
    </source>
</evidence>
<comment type="caution">
    <text evidence="1">The sequence shown here is derived from an EMBL/GenBank/DDBJ whole genome shotgun (WGS) entry which is preliminary data.</text>
</comment>
<name>A0A1G1YLD1_9BACT</name>
<gene>
    <name evidence="1" type="ORF">A2912_04300</name>
</gene>
<accession>A0A1G1YLD1</accession>
<protein>
    <submittedName>
        <fullName evidence="1">Uncharacterized protein</fullName>
    </submittedName>
</protein>
<reference evidence="1 2" key="1">
    <citation type="journal article" date="2016" name="Nat. Commun.">
        <title>Thousands of microbial genomes shed light on interconnected biogeochemical processes in an aquifer system.</title>
        <authorList>
            <person name="Anantharaman K."/>
            <person name="Brown C.T."/>
            <person name="Hug L.A."/>
            <person name="Sharon I."/>
            <person name="Castelle C.J."/>
            <person name="Probst A.J."/>
            <person name="Thomas B.C."/>
            <person name="Singh A."/>
            <person name="Wilkins M.J."/>
            <person name="Karaoz U."/>
            <person name="Brodie E.L."/>
            <person name="Williams K.H."/>
            <person name="Hubbard S.S."/>
            <person name="Banfield J.F."/>
        </authorList>
    </citation>
    <scope>NUCLEOTIDE SEQUENCE [LARGE SCALE GENOMIC DNA]</scope>
</reference>
<dbReference type="AlphaFoldDB" id="A0A1G1YLD1"/>
<dbReference type="Proteomes" id="UP000178122">
    <property type="component" value="Unassembled WGS sequence"/>
</dbReference>
<sequence>MVNPEQFKKDIEQMLSQEYKVEFLGTNFDHIVNLLTDIKVQKIYNWLNEVIQHKFQPIVISSPKPYKEWTVNELLTFRYPFSIGTTEYRILFVKIKNSVYIEFHLGDHKYYDKVRKDLNLK</sequence>
<proteinExistence type="predicted"/>
<dbReference type="EMBL" id="MHIN01000053">
    <property type="protein sequence ID" value="OGY53168.1"/>
    <property type="molecule type" value="Genomic_DNA"/>
</dbReference>
<evidence type="ECO:0000313" key="1">
    <source>
        <dbReference type="EMBL" id="OGY53168.1"/>
    </source>
</evidence>
<organism evidence="1 2">
    <name type="scientific">Candidatus Buchananbacteria bacterium RIFCSPLOWO2_01_FULL_40_23b</name>
    <dbReference type="NCBI Taxonomy" id="1797544"/>
    <lineage>
        <taxon>Bacteria</taxon>
        <taxon>Candidatus Buchananiibacteriota</taxon>
    </lineage>
</organism>